<dbReference type="EMBL" id="LKAM01000006">
    <property type="protein sequence ID" value="KUM48355.1"/>
    <property type="molecule type" value="Genomic_DNA"/>
</dbReference>
<gene>
    <name evidence="1" type="ORF">ABT39_MTgene5355</name>
</gene>
<accession>A0A101LZT0</accession>
<geneLocation type="mitochondrion" evidence="1"/>
<comment type="caution">
    <text evidence="1">The sequence shown here is derived from an EMBL/GenBank/DDBJ whole genome shotgun (WGS) entry which is preliminary data.</text>
</comment>
<proteinExistence type="predicted"/>
<reference evidence="1" key="1">
    <citation type="journal article" date="2015" name="Genome Biol. Evol.">
        <title>Organellar Genomes of White Spruce (Picea glauca): Assembly and Annotation.</title>
        <authorList>
            <person name="Jackman S.D."/>
            <person name="Warren R.L."/>
            <person name="Gibb E.A."/>
            <person name="Vandervalk B.P."/>
            <person name="Mohamadi H."/>
            <person name="Chu J."/>
            <person name="Raymond A."/>
            <person name="Pleasance S."/>
            <person name="Coope R."/>
            <person name="Wildung M.R."/>
            <person name="Ritland C.E."/>
            <person name="Bousquet J."/>
            <person name="Jones S.J."/>
            <person name="Bohlmann J."/>
            <person name="Birol I."/>
        </authorList>
    </citation>
    <scope>NUCLEOTIDE SEQUENCE [LARGE SCALE GENOMIC DNA]</scope>
    <source>
        <tissue evidence="1">Flushing bud</tissue>
    </source>
</reference>
<dbReference type="AlphaFoldDB" id="A0A101LZT0"/>
<organism evidence="1">
    <name type="scientific">Picea glauca</name>
    <name type="common">White spruce</name>
    <name type="synonym">Pinus glauca</name>
    <dbReference type="NCBI Taxonomy" id="3330"/>
    <lineage>
        <taxon>Eukaryota</taxon>
        <taxon>Viridiplantae</taxon>
        <taxon>Streptophyta</taxon>
        <taxon>Embryophyta</taxon>
        <taxon>Tracheophyta</taxon>
        <taxon>Spermatophyta</taxon>
        <taxon>Pinopsida</taxon>
        <taxon>Pinidae</taxon>
        <taxon>Conifers I</taxon>
        <taxon>Pinales</taxon>
        <taxon>Pinaceae</taxon>
        <taxon>Picea</taxon>
    </lineage>
</organism>
<sequence length="48" mass="5569">MLMISHALEEGRWSCHVLHLCQFSVTQGVDPIVDDRREVKQEPVDHAR</sequence>
<evidence type="ECO:0000313" key="1">
    <source>
        <dbReference type="EMBL" id="KUM48355.1"/>
    </source>
</evidence>
<keyword evidence="1" id="KW-0496">Mitochondrion</keyword>
<protein>
    <submittedName>
        <fullName evidence="1">Uncharacterized protein</fullName>
    </submittedName>
</protein>
<name>A0A101LZT0_PICGL</name>